<feature type="region of interest" description="Disordered" evidence="6">
    <location>
        <begin position="56"/>
        <end position="77"/>
    </location>
</feature>
<keyword evidence="3 7" id="KW-0812">Transmembrane</keyword>
<dbReference type="Proteomes" id="UP000516421">
    <property type="component" value="Chromosome"/>
</dbReference>
<evidence type="ECO:0000313" key="10">
    <source>
        <dbReference type="Proteomes" id="UP000516421"/>
    </source>
</evidence>
<keyword evidence="10" id="KW-1185">Reference proteome</keyword>
<protein>
    <submittedName>
        <fullName evidence="9">Type II secretion system F family protein</fullName>
    </submittedName>
</protein>
<evidence type="ECO:0000259" key="8">
    <source>
        <dbReference type="Pfam" id="PF00482"/>
    </source>
</evidence>
<feature type="transmembrane region" description="Helical" evidence="7">
    <location>
        <begin position="202"/>
        <end position="223"/>
    </location>
</feature>
<evidence type="ECO:0000256" key="4">
    <source>
        <dbReference type="ARBA" id="ARBA00022989"/>
    </source>
</evidence>
<evidence type="ECO:0000313" key="9">
    <source>
        <dbReference type="EMBL" id="QNV40324.1"/>
    </source>
</evidence>
<evidence type="ECO:0000256" key="5">
    <source>
        <dbReference type="ARBA" id="ARBA00023136"/>
    </source>
</evidence>
<name>A0A7H2BKX8_9MICC</name>
<feature type="transmembrane region" description="Helical" evidence="7">
    <location>
        <begin position="177"/>
        <end position="196"/>
    </location>
</feature>
<evidence type="ECO:0000256" key="7">
    <source>
        <dbReference type="SAM" id="Phobius"/>
    </source>
</evidence>
<evidence type="ECO:0000256" key="1">
    <source>
        <dbReference type="ARBA" id="ARBA00004651"/>
    </source>
</evidence>
<dbReference type="PANTHER" id="PTHR35007">
    <property type="entry name" value="INTEGRAL MEMBRANE PROTEIN-RELATED"/>
    <property type="match status" value="1"/>
</dbReference>
<dbReference type="AlphaFoldDB" id="A0A7H2BKX8"/>
<comment type="subcellular location">
    <subcellularLocation>
        <location evidence="1">Cell membrane</location>
        <topology evidence="1">Multi-pass membrane protein</topology>
    </subcellularLocation>
</comment>
<feature type="domain" description="Type II secretion system protein GspF" evidence="8">
    <location>
        <begin position="98"/>
        <end position="189"/>
    </location>
</feature>
<evidence type="ECO:0000256" key="6">
    <source>
        <dbReference type="SAM" id="MobiDB-lite"/>
    </source>
</evidence>
<dbReference type="RefSeq" id="WP_190617913.1">
    <property type="nucleotide sequence ID" value="NZ_CP061538.1"/>
</dbReference>
<keyword evidence="5 7" id="KW-0472">Membrane</keyword>
<accession>A0A7H2BKX8</accession>
<proteinExistence type="predicted"/>
<dbReference type="InterPro" id="IPR042094">
    <property type="entry name" value="T2SS_GspF_sf"/>
</dbReference>
<evidence type="ECO:0000256" key="3">
    <source>
        <dbReference type="ARBA" id="ARBA00022692"/>
    </source>
</evidence>
<dbReference type="Gene3D" id="1.20.81.30">
    <property type="entry name" value="Type II secretion system (T2SS), domain F"/>
    <property type="match status" value="1"/>
</dbReference>
<dbReference type="InterPro" id="IPR018076">
    <property type="entry name" value="T2SS_GspF_dom"/>
</dbReference>
<dbReference type="KEGG" id="rama:IDM48_02500"/>
<dbReference type="Pfam" id="PF00482">
    <property type="entry name" value="T2SSF"/>
    <property type="match status" value="1"/>
</dbReference>
<dbReference type="EMBL" id="CP061538">
    <property type="protein sequence ID" value="QNV40324.1"/>
    <property type="molecule type" value="Genomic_DNA"/>
</dbReference>
<organism evidence="9 10">
    <name type="scientific">Rothia amarae</name>
    <dbReference type="NCBI Taxonomy" id="169480"/>
    <lineage>
        <taxon>Bacteria</taxon>
        <taxon>Bacillati</taxon>
        <taxon>Actinomycetota</taxon>
        <taxon>Actinomycetes</taxon>
        <taxon>Micrococcales</taxon>
        <taxon>Micrococcaceae</taxon>
        <taxon>Rothia</taxon>
    </lineage>
</organism>
<keyword evidence="2" id="KW-1003">Cell membrane</keyword>
<dbReference type="PANTHER" id="PTHR35007:SF4">
    <property type="entry name" value="CONSERVED TRANSMEMBRANE PROTEIN-RELATED"/>
    <property type="match status" value="1"/>
</dbReference>
<reference evidence="9 10" key="1">
    <citation type="submission" date="2020-09" db="EMBL/GenBank/DDBJ databases">
        <title>Investigation of environmental microbe.</title>
        <authorList>
            <person name="Ou Y."/>
            <person name="Kang Q."/>
        </authorList>
    </citation>
    <scope>NUCLEOTIDE SEQUENCE [LARGE SCALE GENOMIC DNA]</scope>
    <source>
        <strain evidence="9 10">KJZ-9</strain>
    </source>
</reference>
<dbReference type="GO" id="GO:0005886">
    <property type="term" value="C:plasma membrane"/>
    <property type="evidence" value="ECO:0007669"/>
    <property type="project" value="UniProtKB-SubCell"/>
</dbReference>
<evidence type="ECO:0000256" key="2">
    <source>
        <dbReference type="ARBA" id="ARBA00022475"/>
    </source>
</evidence>
<keyword evidence="4 7" id="KW-1133">Transmembrane helix</keyword>
<gene>
    <name evidence="9" type="ORF">IDM48_02500</name>
</gene>
<sequence length="241" mass="26262">MKTRRKNISRPLPHRLTHSKAGIEEMELWPDTVWRLAAMLRAGLAPARAFQLLAEENAEDEETSGESQAKSLFTGKENPLRAKNRALELAQEDIQTLLITCAETAAKGLPLAEAMQAATVKRNYSNQRVEELRACWYIGERTGAPLASVLERLARYLEQEIDLSQARDSAMSGPKSTGTILSWLPLLGLGLGILMGTNPVGILLGSIPGAVAGVLGVFLALAGRRWTARLVQRAERGIEPS</sequence>